<sequence>MVFCILKPIYYKLFPANNHIGMKKSWMLELYLSFPCGPISGGKNVVSWWCLEEMCCD</sequence>
<dbReference type="EMBL" id="GBXM01017638">
    <property type="protein sequence ID" value="JAH90939.1"/>
    <property type="molecule type" value="Transcribed_RNA"/>
</dbReference>
<dbReference type="AlphaFoldDB" id="A0A0E9WKL8"/>
<accession>A0A0E9WKL8</accession>
<name>A0A0E9WKL8_ANGAN</name>
<organism evidence="1">
    <name type="scientific">Anguilla anguilla</name>
    <name type="common">European freshwater eel</name>
    <name type="synonym">Muraena anguilla</name>
    <dbReference type="NCBI Taxonomy" id="7936"/>
    <lineage>
        <taxon>Eukaryota</taxon>
        <taxon>Metazoa</taxon>
        <taxon>Chordata</taxon>
        <taxon>Craniata</taxon>
        <taxon>Vertebrata</taxon>
        <taxon>Euteleostomi</taxon>
        <taxon>Actinopterygii</taxon>
        <taxon>Neopterygii</taxon>
        <taxon>Teleostei</taxon>
        <taxon>Anguilliformes</taxon>
        <taxon>Anguillidae</taxon>
        <taxon>Anguilla</taxon>
    </lineage>
</organism>
<proteinExistence type="predicted"/>
<evidence type="ECO:0000313" key="1">
    <source>
        <dbReference type="EMBL" id="JAH90939.1"/>
    </source>
</evidence>
<reference evidence="1" key="2">
    <citation type="journal article" date="2015" name="Fish Shellfish Immunol.">
        <title>Early steps in the European eel (Anguilla anguilla)-Vibrio vulnificus interaction in the gills: Role of the RtxA13 toxin.</title>
        <authorList>
            <person name="Callol A."/>
            <person name="Pajuelo D."/>
            <person name="Ebbesson L."/>
            <person name="Teles M."/>
            <person name="MacKenzie S."/>
            <person name="Amaro C."/>
        </authorList>
    </citation>
    <scope>NUCLEOTIDE SEQUENCE</scope>
</reference>
<protein>
    <submittedName>
        <fullName evidence="1">Uncharacterized protein</fullName>
    </submittedName>
</protein>
<reference evidence="1" key="1">
    <citation type="submission" date="2014-11" db="EMBL/GenBank/DDBJ databases">
        <authorList>
            <person name="Amaro Gonzalez C."/>
        </authorList>
    </citation>
    <scope>NUCLEOTIDE SEQUENCE</scope>
</reference>